<protein>
    <recommendedName>
        <fullName evidence="3">Hydrolase</fullName>
    </recommendedName>
</protein>
<keyword evidence="2" id="KW-1185">Reference proteome</keyword>
<dbReference type="Proteomes" id="UP000595332">
    <property type="component" value="Chromosome"/>
</dbReference>
<gene>
    <name evidence="1" type="ORF">NEJAP_0041</name>
</gene>
<dbReference type="InterPro" id="IPR023214">
    <property type="entry name" value="HAD_sf"/>
</dbReference>
<organism evidence="1 2">
    <name type="scientific">Neptunomonas japonica JAMM 1380</name>
    <dbReference type="NCBI Taxonomy" id="1441457"/>
    <lineage>
        <taxon>Bacteria</taxon>
        <taxon>Pseudomonadati</taxon>
        <taxon>Pseudomonadota</taxon>
        <taxon>Gammaproteobacteria</taxon>
        <taxon>Oceanospirillales</taxon>
        <taxon>Oceanospirillaceae</taxon>
        <taxon>Neptunomonas</taxon>
    </lineage>
</organism>
<dbReference type="SUPFAM" id="SSF56784">
    <property type="entry name" value="HAD-like"/>
    <property type="match status" value="1"/>
</dbReference>
<dbReference type="PANTHER" id="PTHR47478:SF1">
    <property type="entry name" value="PYRIMIDINE 5'-NUCLEOTIDASE YJJG"/>
    <property type="match status" value="1"/>
</dbReference>
<dbReference type="EMBL" id="AP014546">
    <property type="protein sequence ID" value="BBB28000.1"/>
    <property type="molecule type" value="Genomic_DNA"/>
</dbReference>
<evidence type="ECO:0000313" key="1">
    <source>
        <dbReference type="EMBL" id="BBB28000.1"/>
    </source>
</evidence>
<dbReference type="RefSeq" id="WP_201348741.1">
    <property type="nucleotide sequence ID" value="NZ_AP014546.1"/>
</dbReference>
<name>A0A7R6SU59_9GAMM</name>
<dbReference type="InterPro" id="IPR006439">
    <property type="entry name" value="HAD-SF_hydro_IA"/>
</dbReference>
<dbReference type="NCBIfam" id="TIGR01549">
    <property type="entry name" value="HAD-SF-IA-v1"/>
    <property type="match status" value="1"/>
</dbReference>
<evidence type="ECO:0008006" key="3">
    <source>
        <dbReference type="Google" id="ProtNLM"/>
    </source>
</evidence>
<reference evidence="1 2" key="1">
    <citation type="journal article" date="2008" name="Int. J. Syst. Evol. Microbiol.">
        <title>Neptunomonas japonica sp. nov., an Osedax japonicus symbiont-like bacterium isolated from sediment adjacent to sperm whale carcasses off Kagoshima, Japan.</title>
        <authorList>
            <person name="Miyazaki M."/>
            <person name="Nogi Y."/>
            <person name="Fujiwara Y."/>
            <person name="Kawato M."/>
            <person name="Kubokawa K."/>
            <person name="Horikoshi K."/>
        </authorList>
    </citation>
    <scope>NUCLEOTIDE SEQUENCE [LARGE SCALE GENOMIC DNA]</scope>
    <source>
        <strain evidence="1 2">JAMM 1380</strain>
    </source>
</reference>
<proteinExistence type="predicted"/>
<dbReference type="Pfam" id="PF00702">
    <property type="entry name" value="Hydrolase"/>
    <property type="match status" value="1"/>
</dbReference>
<sequence>MTTYLFDWGDTLMVDFPDIDGKMCDWANVEAVTGAEEVLAQLSKDAPIYLATGAVDSSEQDIKRAFQRVGLNQYITGVFCKENLGVTKESPDFFRVILQQLDIPASQVIMVGDSYAKDIKPALSLGITPVWFAPDNNQPPSQEVRTIRCLSELCTAT</sequence>
<dbReference type="InterPro" id="IPR036412">
    <property type="entry name" value="HAD-like_sf"/>
</dbReference>
<accession>A0A7R6SU59</accession>
<evidence type="ECO:0000313" key="2">
    <source>
        <dbReference type="Proteomes" id="UP000595332"/>
    </source>
</evidence>
<dbReference type="AlphaFoldDB" id="A0A7R6SU59"/>
<dbReference type="InterPro" id="IPR052550">
    <property type="entry name" value="Pyrimidine_5'-ntase_YjjG"/>
</dbReference>
<dbReference type="Gene3D" id="3.40.50.1000">
    <property type="entry name" value="HAD superfamily/HAD-like"/>
    <property type="match status" value="1"/>
</dbReference>
<dbReference type="KEGG" id="njp:NEJAP_0041"/>
<dbReference type="PANTHER" id="PTHR47478">
    <property type="match status" value="1"/>
</dbReference>